<gene>
    <name evidence="9" type="ORF">g.16921</name>
</gene>
<evidence type="ECO:0000256" key="6">
    <source>
        <dbReference type="ARBA" id="ARBA00022989"/>
    </source>
</evidence>
<evidence type="ECO:0000256" key="1">
    <source>
        <dbReference type="ARBA" id="ARBA00004477"/>
    </source>
</evidence>
<evidence type="ECO:0000256" key="4">
    <source>
        <dbReference type="ARBA" id="ARBA00022692"/>
    </source>
</evidence>
<comment type="subcellular location">
    <subcellularLocation>
        <location evidence="1">Endoplasmic reticulum membrane</location>
        <topology evidence="1">Multi-pass membrane protein</topology>
    </subcellularLocation>
</comment>
<name>A0A1B6F7G0_9HEMI</name>
<keyword evidence="7 8" id="KW-0472">Membrane</keyword>
<evidence type="ECO:0008006" key="10">
    <source>
        <dbReference type="Google" id="ProtNLM"/>
    </source>
</evidence>
<keyword evidence="5" id="KW-0256">Endoplasmic reticulum</keyword>
<evidence type="ECO:0000256" key="7">
    <source>
        <dbReference type="ARBA" id="ARBA00023136"/>
    </source>
</evidence>
<feature type="transmembrane region" description="Helical" evidence="8">
    <location>
        <begin position="45"/>
        <end position="66"/>
    </location>
</feature>
<keyword evidence="6 8" id="KW-1133">Transmembrane helix</keyword>
<evidence type="ECO:0000313" key="9">
    <source>
        <dbReference type="EMBL" id="JAS46156.1"/>
    </source>
</evidence>
<organism evidence="9">
    <name type="scientific">Cuerna arida</name>
    <dbReference type="NCBI Taxonomy" id="1464854"/>
    <lineage>
        <taxon>Eukaryota</taxon>
        <taxon>Metazoa</taxon>
        <taxon>Ecdysozoa</taxon>
        <taxon>Arthropoda</taxon>
        <taxon>Hexapoda</taxon>
        <taxon>Insecta</taxon>
        <taxon>Pterygota</taxon>
        <taxon>Neoptera</taxon>
        <taxon>Paraneoptera</taxon>
        <taxon>Hemiptera</taxon>
        <taxon>Auchenorrhyncha</taxon>
        <taxon>Membracoidea</taxon>
        <taxon>Cicadellidae</taxon>
        <taxon>Cicadellinae</taxon>
        <taxon>Proconiini</taxon>
        <taxon>Cuerna</taxon>
    </lineage>
</organism>
<keyword evidence="4 8" id="KW-0812">Transmembrane</keyword>
<dbReference type="GO" id="GO:0006506">
    <property type="term" value="P:GPI anchor biosynthetic process"/>
    <property type="evidence" value="ECO:0007669"/>
    <property type="project" value="UniProtKB-UniPathway"/>
</dbReference>
<dbReference type="EMBL" id="GECZ01023613">
    <property type="protein sequence ID" value="JAS46156.1"/>
    <property type="molecule type" value="Transcribed_RNA"/>
</dbReference>
<protein>
    <recommendedName>
        <fullName evidence="10">Phosphatidylinositol-glycan biosynthesis class F protein</fullName>
    </recommendedName>
</protein>
<dbReference type="GO" id="GO:0005789">
    <property type="term" value="C:endoplasmic reticulum membrane"/>
    <property type="evidence" value="ECO:0007669"/>
    <property type="project" value="UniProtKB-SubCell"/>
</dbReference>
<evidence type="ECO:0000256" key="8">
    <source>
        <dbReference type="SAM" id="Phobius"/>
    </source>
</evidence>
<evidence type="ECO:0000256" key="3">
    <source>
        <dbReference type="ARBA" id="ARBA00022502"/>
    </source>
</evidence>
<reference evidence="9" key="1">
    <citation type="submission" date="2015-11" db="EMBL/GenBank/DDBJ databases">
        <title>De novo transcriptome assembly of four potential Pierce s Disease insect vectors from Arizona vineyards.</title>
        <authorList>
            <person name="Tassone E.E."/>
        </authorList>
    </citation>
    <scope>NUCLEOTIDE SEQUENCE</scope>
</reference>
<accession>A0A1B6F7G0</accession>
<evidence type="ECO:0000256" key="2">
    <source>
        <dbReference type="ARBA" id="ARBA00004687"/>
    </source>
</evidence>
<comment type="pathway">
    <text evidence="2">Glycolipid biosynthesis; glycosylphosphatidylinositol-anchor biosynthesis.</text>
</comment>
<sequence>MLRDSHTPYESARFYCITSAIYTPFFILGLFLSNAYLLAGQNSFIPVYAFIVIAELLKYAYIQLVYHKDITYSPKQGFKLFSIIFYFLKQIKIIELLRNVLVMAGFVCIVFVIAVLFGAEVLDKHEETIMFSCLITVLTVFPICLHQGVVSIMQFLNGIQGSDAFTQVLLRNIQFTVLGAWLGAFVIPLDWDREWQVWPIPCSLGALLGFAVSQVFSLVELFTKFGGKSTKLSSKYR</sequence>
<dbReference type="InterPro" id="IPR009580">
    <property type="entry name" value="GPI_biosynthesis_protein_Pig-F"/>
</dbReference>
<feature type="transmembrane region" description="Helical" evidence="8">
    <location>
        <begin position="168"/>
        <end position="189"/>
    </location>
</feature>
<dbReference type="AlphaFoldDB" id="A0A1B6F7G0"/>
<feature type="transmembrane region" description="Helical" evidence="8">
    <location>
        <begin position="195"/>
        <end position="219"/>
    </location>
</feature>
<feature type="transmembrane region" description="Helical" evidence="8">
    <location>
        <begin position="12"/>
        <end position="39"/>
    </location>
</feature>
<feature type="transmembrane region" description="Helical" evidence="8">
    <location>
        <begin position="129"/>
        <end position="156"/>
    </location>
</feature>
<keyword evidence="3" id="KW-0337">GPI-anchor biosynthesis</keyword>
<dbReference type="Pfam" id="PF06699">
    <property type="entry name" value="PIG-F"/>
    <property type="match status" value="1"/>
</dbReference>
<dbReference type="UniPathway" id="UPA00196"/>
<feature type="transmembrane region" description="Helical" evidence="8">
    <location>
        <begin position="96"/>
        <end position="117"/>
    </location>
</feature>
<proteinExistence type="predicted"/>
<evidence type="ECO:0000256" key="5">
    <source>
        <dbReference type="ARBA" id="ARBA00022824"/>
    </source>
</evidence>